<feature type="compositionally biased region" description="Polar residues" evidence="14">
    <location>
        <begin position="423"/>
        <end position="439"/>
    </location>
</feature>
<feature type="compositionally biased region" description="Polar residues" evidence="14">
    <location>
        <begin position="709"/>
        <end position="722"/>
    </location>
</feature>
<dbReference type="RefSeq" id="XP_062877000.1">
    <property type="nucleotide sequence ID" value="XM_063020930.1"/>
</dbReference>
<dbReference type="GO" id="GO:0030447">
    <property type="term" value="P:filamentous growth"/>
    <property type="evidence" value="ECO:0007669"/>
    <property type="project" value="UniProtKB-ARBA"/>
</dbReference>
<dbReference type="GO" id="GO:0004674">
    <property type="term" value="F:protein serine/threonine kinase activity"/>
    <property type="evidence" value="ECO:0007669"/>
    <property type="project" value="UniProtKB-KW"/>
</dbReference>
<dbReference type="Gene3D" id="1.10.510.10">
    <property type="entry name" value="Transferase(Phosphotransferase) domain 1"/>
    <property type="match status" value="1"/>
</dbReference>
<feature type="region of interest" description="Disordered" evidence="14">
    <location>
        <begin position="892"/>
        <end position="938"/>
    </location>
</feature>
<dbReference type="KEGG" id="asau:88172961"/>
<evidence type="ECO:0000256" key="13">
    <source>
        <dbReference type="PROSITE-ProRule" id="PRU10141"/>
    </source>
</evidence>
<comment type="catalytic activity">
    <reaction evidence="11">
        <text>L-threonyl-[protein] + ATP = O-phospho-L-threonyl-[protein] + ADP + H(+)</text>
        <dbReference type="Rhea" id="RHEA:46608"/>
        <dbReference type="Rhea" id="RHEA-COMP:11060"/>
        <dbReference type="Rhea" id="RHEA-COMP:11605"/>
        <dbReference type="ChEBI" id="CHEBI:15378"/>
        <dbReference type="ChEBI" id="CHEBI:30013"/>
        <dbReference type="ChEBI" id="CHEBI:30616"/>
        <dbReference type="ChEBI" id="CHEBI:61977"/>
        <dbReference type="ChEBI" id="CHEBI:456216"/>
        <dbReference type="EC" id="2.7.11.1"/>
    </reaction>
</comment>
<evidence type="ECO:0000256" key="12">
    <source>
        <dbReference type="ARBA" id="ARBA00048679"/>
    </source>
</evidence>
<feature type="compositionally biased region" description="Basic and acidic residues" evidence="14">
    <location>
        <begin position="766"/>
        <end position="786"/>
    </location>
</feature>
<keyword evidence="5" id="KW-0597">Phosphoprotein</keyword>
<feature type="region of interest" description="Disordered" evidence="14">
    <location>
        <begin position="419"/>
        <end position="453"/>
    </location>
</feature>
<evidence type="ECO:0000256" key="1">
    <source>
        <dbReference type="ARBA" id="ARBA00004266"/>
    </source>
</evidence>
<evidence type="ECO:0000256" key="7">
    <source>
        <dbReference type="ARBA" id="ARBA00022741"/>
    </source>
</evidence>
<feature type="compositionally biased region" description="Low complexity" evidence="14">
    <location>
        <begin position="1167"/>
        <end position="1186"/>
    </location>
</feature>
<evidence type="ECO:0000256" key="4">
    <source>
        <dbReference type="ARBA" id="ARBA00022527"/>
    </source>
</evidence>
<dbReference type="FunFam" id="1.10.510.10:FF:000394">
    <property type="entry name" value="Serine/threonine-protein kinase HSL1"/>
    <property type="match status" value="1"/>
</dbReference>
<keyword evidence="8" id="KW-0418">Kinase</keyword>
<feature type="compositionally biased region" description="Polar residues" evidence="14">
    <location>
        <begin position="1187"/>
        <end position="1215"/>
    </location>
</feature>
<keyword evidence="17" id="KW-1185">Reference proteome</keyword>
<feature type="compositionally biased region" description="Polar residues" evidence="14">
    <location>
        <begin position="606"/>
        <end position="615"/>
    </location>
</feature>
<feature type="region of interest" description="Disordered" evidence="14">
    <location>
        <begin position="997"/>
        <end position="1018"/>
    </location>
</feature>
<evidence type="ECO:0000256" key="3">
    <source>
        <dbReference type="ARBA" id="ARBA00012513"/>
    </source>
</evidence>
<dbReference type="InterPro" id="IPR011009">
    <property type="entry name" value="Kinase-like_dom_sf"/>
</dbReference>
<dbReference type="GeneID" id="88172961"/>
<dbReference type="SUPFAM" id="SSF56112">
    <property type="entry name" value="Protein kinase-like (PK-like)"/>
    <property type="match status" value="1"/>
</dbReference>
<keyword evidence="7 13" id="KW-0547">Nucleotide-binding</keyword>
<dbReference type="Proteomes" id="UP001338582">
    <property type="component" value="Chromosome 2"/>
</dbReference>
<comment type="catalytic activity">
    <reaction evidence="12">
        <text>L-seryl-[protein] + ATP = O-phospho-L-seryl-[protein] + ADP + H(+)</text>
        <dbReference type="Rhea" id="RHEA:17989"/>
        <dbReference type="Rhea" id="RHEA-COMP:9863"/>
        <dbReference type="Rhea" id="RHEA-COMP:11604"/>
        <dbReference type="ChEBI" id="CHEBI:15378"/>
        <dbReference type="ChEBI" id="CHEBI:29999"/>
        <dbReference type="ChEBI" id="CHEBI:30616"/>
        <dbReference type="ChEBI" id="CHEBI:83421"/>
        <dbReference type="ChEBI" id="CHEBI:456216"/>
        <dbReference type="EC" id="2.7.11.1"/>
    </reaction>
</comment>
<protein>
    <recommendedName>
        <fullName evidence="3">non-specific serine/threonine protein kinase</fullName>
        <ecNumber evidence="3">2.7.11.1</ecNumber>
    </recommendedName>
</protein>
<feature type="domain" description="Protein kinase" evidence="15">
    <location>
        <begin position="59"/>
        <end position="322"/>
    </location>
</feature>
<evidence type="ECO:0000313" key="16">
    <source>
        <dbReference type="EMBL" id="WPK24617.1"/>
    </source>
</evidence>
<keyword evidence="9 13" id="KW-0067">ATP-binding</keyword>
<keyword evidence="6" id="KW-0808">Transferase</keyword>
<evidence type="ECO:0000256" key="11">
    <source>
        <dbReference type="ARBA" id="ARBA00047899"/>
    </source>
</evidence>
<dbReference type="InterPro" id="IPR017441">
    <property type="entry name" value="Protein_kinase_ATP_BS"/>
</dbReference>
<reference evidence="16 17" key="1">
    <citation type="submission" date="2023-10" db="EMBL/GenBank/DDBJ databases">
        <title>Draft Genome Sequence of Candida saopaulonensis from a very Premature Infant with Sepsis.</title>
        <authorList>
            <person name="Ning Y."/>
            <person name="Dai R."/>
            <person name="Xiao M."/>
            <person name="Xu Y."/>
            <person name="Yan Q."/>
            <person name="Zhang L."/>
        </authorList>
    </citation>
    <scope>NUCLEOTIDE SEQUENCE [LARGE SCALE GENOMIC DNA]</scope>
    <source>
        <strain evidence="16 17">19XY460</strain>
    </source>
</reference>
<dbReference type="EC" id="2.7.11.1" evidence="3"/>
<gene>
    <name evidence="16" type="ORF">PUMCH_001896</name>
</gene>
<evidence type="ECO:0000256" key="5">
    <source>
        <dbReference type="ARBA" id="ARBA00022553"/>
    </source>
</evidence>
<dbReference type="GO" id="GO:0005935">
    <property type="term" value="C:cellular bud neck"/>
    <property type="evidence" value="ECO:0007669"/>
    <property type="project" value="UniProtKB-SubCell"/>
</dbReference>
<feature type="binding site" evidence="13">
    <location>
        <position position="88"/>
    </location>
    <ligand>
        <name>ATP</name>
        <dbReference type="ChEBI" id="CHEBI:30616"/>
    </ligand>
</feature>
<feature type="region of interest" description="Disordered" evidence="14">
    <location>
        <begin position="762"/>
        <end position="786"/>
    </location>
</feature>
<dbReference type="CDD" id="cd14081">
    <property type="entry name" value="STKc_BRSK1_2"/>
    <property type="match status" value="1"/>
</dbReference>
<dbReference type="PROSITE" id="PS50011">
    <property type="entry name" value="PROTEIN_KINASE_DOM"/>
    <property type="match status" value="1"/>
</dbReference>
<dbReference type="GO" id="GO:0035556">
    <property type="term" value="P:intracellular signal transduction"/>
    <property type="evidence" value="ECO:0007669"/>
    <property type="project" value="TreeGrafter"/>
</dbReference>
<proteinExistence type="inferred from homology"/>
<keyword evidence="10" id="KW-0175">Coiled coil</keyword>
<dbReference type="GO" id="GO:0005524">
    <property type="term" value="F:ATP binding"/>
    <property type="evidence" value="ECO:0007669"/>
    <property type="project" value="UniProtKB-UniRule"/>
</dbReference>
<dbReference type="PROSITE" id="PS00107">
    <property type="entry name" value="PROTEIN_KINASE_ATP"/>
    <property type="match status" value="1"/>
</dbReference>
<accession>A0AAX4H7V1</accession>
<dbReference type="SMART" id="SM00220">
    <property type="entry name" value="S_TKc"/>
    <property type="match status" value="1"/>
</dbReference>
<comment type="similarity">
    <text evidence="2">Belongs to the protein kinase superfamily. CAMK Ser/Thr protein kinase family. NIM1 subfamily.</text>
</comment>
<comment type="subcellular location">
    <subcellularLocation>
        <location evidence="1">Bud neck</location>
    </subcellularLocation>
</comment>
<dbReference type="Pfam" id="PF16797">
    <property type="entry name" value="Fungal_KA1"/>
    <property type="match status" value="1"/>
</dbReference>
<dbReference type="Pfam" id="PF00069">
    <property type="entry name" value="Pkinase"/>
    <property type="match status" value="1"/>
</dbReference>
<name>A0AAX4H7V1_9ASCO</name>
<feature type="region of interest" description="Disordered" evidence="14">
    <location>
        <begin position="822"/>
        <end position="845"/>
    </location>
</feature>
<evidence type="ECO:0000256" key="9">
    <source>
        <dbReference type="ARBA" id="ARBA00022840"/>
    </source>
</evidence>
<evidence type="ECO:0000256" key="10">
    <source>
        <dbReference type="ARBA" id="ARBA00023054"/>
    </source>
</evidence>
<dbReference type="PANTHER" id="PTHR24346:SF110">
    <property type="entry name" value="NON-SPECIFIC SERINE_THREONINE PROTEIN KINASE"/>
    <property type="match status" value="1"/>
</dbReference>
<feature type="compositionally biased region" description="Polar residues" evidence="14">
    <location>
        <begin position="909"/>
        <end position="922"/>
    </location>
</feature>
<dbReference type="EMBL" id="CP138895">
    <property type="protein sequence ID" value="WPK24617.1"/>
    <property type="molecule type" value="Genomic_DNA"/>
</dbReference>
<feature type="compositionally biased region" description="Basic and acidic residues" evidence="14">
    <location>
        <begin position="624"/>
        <end position="672"/>
    </location>
</feature>
<evidence type="ECO:0000256" key="6">
    <source>
        <dbReference type="ARBA" id="ARBA00022679"/>
    </source>
</evidence>
<dbReference type="GO" id="GO:0001558">
    <property type="term" value="P:regulation of cell growth"/>
    <property type="evidence" value="ECO:0007669"/>
    <property type="project" value="UniProtKB-ARBA"/>
</dbReference>
<dbReference type="GO" id="GO:0005940">
    <property type="term" value="C:septin ring"/>
    <property type="evidence" value="ECO:0007669"/>
    <property type="project" value="UniProtKB-ARBA"/>
</dbReference>
<evidence type="ECO:0000256" key="8">
    <source>
        <dbReference type="ARBA" id="ARBA00022777"/>
    </source>
</evidence>
<evidence type="ECO:0000313" key="17">
    <source>
        <dbReference type="Proteomes" id="UP001338582"/>
    </source>
</evidence>
<feature type="region of interest" description="Disordered" evidence="14">
    <location>
        <begin position="1149"/>
        <end position="1216"/>
    </location>
</feature>
<evidence type="ECO:0000259" key="15">
    <source>
        <dbReference type="PROSITE" id="PS50011"/>
    </source>
</evidence>
<evidence type="ECO:0000256" key="14">
    <source>
        <dbReference type="SAM" id="MobiDB-lite"/>
    </source>
</evidence>
<feature type="compositionally biased region" description="Polar residues" evidence="14">
    <location>
        <begin position="675"/>
        <end position="702"/>
    </location>
</feature>
<dbReference type="PANTHER" id="PTHR24346">
    <property type="entry name" value="MAP/MICROTUBULE AFFINITY-REGULATING KINASE"/>
    <property type="match status" value="1"/>
</dbReference>
<sequence length="1423" mass="158170">MTSLVFNLSADNIHPSQSLANVDRVVQSVTNATKRLSQISTNTNSSAKKRKAQNKIGPWKLGRTLGRGSTGRVRLAKNVHTGKLAAVKIVPKLNFKKIENPKYRKNDTTHLPYGIEREIIIMKLISHPNIMGLYDVWENKTDLYLILEYIEGGELFDYLIKKGRLLEFEAISYFKQIIHGIGYLHQFNICHRDLKPENLLLDFNKNIKIADFGMAALEVDKKLLETSCGSPHYASPEIVAGQNYHGAPSDIWSCGIILFALLTGHLPFDDENIRKLLLKVQNGKFIMPKDLSAEAKDLILRMLQVKPQDRISIEQILVHPLLRKYPEPTDLSGVSKSSLLRSNIRPIESAEMIDPELLRNLCILFHNCPEEQVVKCLLSPEKSAEKMFYYLLMKYRNDHLAYTNAANYADDDSDLTGSDDKQVFSSGNTNSRNTPSKDASQPKKYTKSASHKSLASKRVLGNITNTSFAVSNSSKKQTRMNNTIISRNNSHVSLQRSLSRALGLVKGLNGPLKAGEGKPITRKLTPGFIQSIEPQHEDKENTKLPQEPQDEAIRFFQDVCQDIFGSDVDPQTIFSMTMDLKRRNLSSDTLIKLRALNNRLSKASVNLSPTVSSTPQKKKSVSSMEEREKSLALEVQRKNDEHERKYREREIISSRLKEAKKAAESRSSHKPEPPVTSQIVSNRVATAPTPKTSSLDPKSGGSSLLRAKSLTSNSQRSSQLSDKNSKVLQRLGIGLEYKSQASVSRSGSVVKTSTSRNLADILKNGTSDDTKVSKEAHHSSHALKRDSEHIGYKSMLGAIDESKPLSAANLLPLRASELNLDKDTQRKSFNPRQSPISNMQGNSSTGFIPHPRFSRISFNGVLNGAEGDAEESVINEDTSYGSVLHKERKKLLNTKQIDSTPKEIPRESSGLNISTGGPQTSEVKAREPKSRLSSKSNYNPLNFVSIATSDEEEEDDEEDSSYYASKGAAVYRENIYNNDESRYSDRVTSAVPSMNHLHTKTEHSQEESALGDDTTKNESKYTLLTDGTIQPRGGSFTAKSRFSSVTMLKDDFFGEQERLDSSDYEGHCDNDVTSCADEKTIKSMATLQPKRQSTTTGMKRSRASTKIFSSFDLQAHTQAQPLLQNLPTPQIKQLPKLPNLAFQAQEPLHVSTEATPKIEVETPESTSARANSRSSAASKLASLSRNVSLTRGASQSKRSSEPKNTPTMVQNSKPIISSPKLLENGFMKRFSLRPQREAPIAPSLGITTEKDNGHNRFSNITVSSNPHKYPAAETSSSPRATGAGWFKKFFSSLTGSSHSENSNDNKNSIKDIHILDSLLSSKELMRIVKNQIRLKEIEGSVTRVNIDEEFALISGVIPSKYVRGRKLHFKIEIIDLSNSSSLHLLKIKGSPKGFQNLVNVVTFIIQQEEAAADHRMSMCVPSK</sequence>
<feature type="region of interest" description="Disordered" evidence="14">
    <location>
        <begin position="606"/>
        <end position="725"/>
    </location>
</feature>
<keyword evidence="4" id="KW-0723">Serine/threonine-protein kinase</keyword>
<dbReference type="InterPro" id="IPR031850">
    <property type="entry name" value="Fungal_KA1_dom"/>
</dbReference>
<dbReference type="GO" id="GO:0060258">
    <property type="term" value="P:negative regulation of filamentous growth"/>
    <property type="evidence" value="ECO:0007669"/>
    <property type="project" value="UniProtKB-ARBA"/>
</dbReference>
<dbReference type="InterPro" id="IPR008271">
    <property type="entry name" value="Ser/Thr_kinase_AS"/>
</dbReference>
<dbReference type="PROSITE" id="PS00108">
    <property type="entry name" value="PROTEIN_KINASE_ST"/>
    <property type="match status" value="1"/>
</dbReference>
<dbReference type="InterPro" id="IPR000719">
    <property type="entry name" value="Prot_kinase_dom"/>
</dbReference>
<evidence type="ECO:0000256" key="2">
    <source>
        <dbReference type="ARBA" id="ARBA00010791"/>
    </source>
</evidence>
<feature type="compositionally biased region" description="Polar residues" evidence="14">
    <location>
        <begin position="827"/>
        <end position="845"/>
    </location>
</feature>
<organism evidence="16 17">
    <name type="scientific">Australozyma saopauloensis</name>
    <dbReference type="NCBI Taxonomy" id="291208"/>
    <lineage>
        <taxon>Eukaryota</taxon>
        <taxon>Fungi</taxon>
        <taxon>Dikarya</taxon>
        <taxon>Ascomycota</taxon>
        <taxon>Saccharomycotina</taxon>
        <taxon>Pichiomycetes</taxon>
        <taxon>Metschnikowiaceae</taxon>
        <taxon>Australozyma</taxon>
    </lineage>
</organism>